<dbReference type="RefSeq" id="WP_100295912.1">
    <property type="nucleotide sequence ID" value="NZ_PHGZ01000004.1"/>
</dbReference>
<feature type="domain" description="Trimeric autotransporter adhesin YadA-like head" evidence="1">
    <location>
        <begin position="255"/>
        <end position="278"/>
    </location>
</feature>
<gene>
    <name evidence="3" type="ORF">CVP04_02320</name>
</gene>
<dbReference type="Proteomes" id="UP000230282">
    <property type="component" value="Unassembled WGS sequence"/>
</dbReference>
<evidence type="ECO:0000259" key="2">
    <source>
        <dbReference type="Pfam" id="PF13018"/>
    </source>
</evidence>
<feature type="domain" description="ESPR" evidence="2">
    <location>
        <begin position="1"/>
        <end position="48"/>
    </location>
</feature>
<feature type="domain" description="Trimeric autotransporter adhesin YadA-like head" evidence="1">
    <location>
        <begin position="173"/>
        <end position="194"/>
    </location>
</feature>
<proteinExistence type="predicted"/>
<organism evidence="3 4">
    <name type="scientific">Caviibacterium pharyngocola</name>
    <dbReference type="NCBI Taxonomy" id="28159"/>
    <lineage>
        <taxon>Bacteria</taxon>
        <taxon>Pseudomonadati</taxon>
        <taxon>Pseudomonadota</taxon>
        <taxon>Gammaproteobacteria</taxon>
        <taxon>Pasteurellales</taxon>
        <taxon>Pasteurellaceae</taxon>
        <taxon>Caviibacterium</taxon>
    </lineage>
</organism>
<dbReference type="SUPFAM" id="SSF101967">
    <property type="entry name" value="Adhesin YadA, collagen-binding domain"/>
    <property type="match status" value="1"/>
</dbReference>
<evidence type="ECO:0000313" key="4">
    <source>
        <dbReference type="Proteomes" id="UP000230282"/>
    </source>
</evidence>
<comment type="caution">
    <text evidence="3">The sequence shown here is derived from an EMBL/GenBank/DDBJ whole genome shotgun (WGS) entry which is preliminary data.</text>
</comment>
<dbReference type="AlphaFoldDB" id="A0A2M8RYI5"/>
<dbReference type="InterPro" id="IPR011049">
    <property type="entry name" value="Serralysin-like_metalloprot_C"/>
</dbReference>
<keyword evidence="4" id="KW-1185">Reference proteome</keyword>
<evidence type="ECO:0008006" key="5">
    <source>
        <dbReference type="Google" id="ProtNLM"/>
    </source>
</evidence>
<sequence length="314" mass="30934">MNKIFKVIWDVASQQFVVTSELSRNKGKSASSTDKRIAPNALTLVVTAGLGALLGSSALAATSTAATTQEISGSTQSGGTTLETTITSANGNKVYIDTAEQGAVALGYNATTQAPGNNAYSSIAIGLNALAKGIQIDGSTATGAAIAIGDNASAREASLAVGSGANASAAQFASAFGTNSTASGDRSTALGINSRATQQWTVALGASSSATGPQAVAIGGQSISSQSSTVAIGSFTRATFHSAVAIGNSAAARNESATAIGRATTTYGKEGIAIGMSAKSGVASSTTESYYSGEKSIAIGSWASTLGYAAIAWE</sequence>
<dbReference type="Gene3D" id="2.150.10.10">
    <property type="entry name" value="Serralysin-like metalloprotease, C-terminal"/>
    <property type="match status" value="1"/>
</dbReference>
<feature type="domain" description="Trimeric autotransporter adhesin YadA-like head" evidence="1">
    <location>
        <begin position="292"/>
        <end position="312"/>
    </location>
</feature>
<reference evidence="3 4" key="1">
    <citation type="submission" date="2017-11" db="EMBL/GenBank/DDBJ databases">
        <title>Reclassification of Bisgaard taxon 5 as Caviibacterium pharyngocola gen. nov., sp. nov.</title>
        <authorList>
            <person name="Christensen H."/>
        </authorList>
    </citation>
    <scope>NUCLEOTIDE SEQUENCE [LARGE SCALE GENOMIC DNA]</scope>
    <source>
        <strain evidence="3 4">7_3</strain>
    </source>
</reference>
<dbReference type="EMBL" id="PHGZ01000004">
    <property type="protein sequence ID" value="PJG83948.1"/>
    <property type="molecule type" value="Genomic_DNA"/>
</dbReference>
<dbReference type="OrthoDB" id="5691065at2"/>
<dbReference type="GO" id="GO:0019867">
    <property type="term" value="C:outer membrane"/>
    <property type="evidence" value="ECO:0007669"/>
    <property type="project" value="InterPro"/>
</dbReference>
<feature type="domain" description="Trimeric autotransporter adhesin YadA-like head" evidence="1">
    <location>
        <begin position="228"/>
        <end position="250"/>
    </location>
</feature>
<feature type="domain" description="Trimeric autotransporter adhesin YadA-like head" evidence="1">
    <location>
        <begin position="101"/>
        <end position="129"/>
    </location>
</feature>
<dbReference type="Pfam" id="PF13018">
    <property type="entry name" value="ESPR"/>
    <property type="match status" value="1"/>
</dbReference>
<accession>A0A2M8RYI5</accession>
<evidence type="ECO:0000259" key="1">
    <source>
        <dbReference type="Pfam" id="PF05658"/>
    </source>
</evidence>
<dbReference type="InterPro" id="IPR024973">
    <property type="entry name" value="ESPR"/>
</dbReference>
<evidence type="ECO:0000313" key="3">
    <source>
        <dbReference type="EMBL" id="PJG83948.1"/>
    </source>
</evidence>
<feature type="domain" description="Trimeric autotransporter adhesin YadA-like head" evidence="1">
    <location>
        <begin position="201"/>
        <end position="222"/>
    </location>
</feature>
<dbReference type="InterPro" id="IPR008640">
    <property type="entry name" value="Adhesin_Head_dom"/>
</dbReference>
<name>A0A2M8RYI5_9PAST</name>
<protein>
    <recommendedName>
        <fullName evidence="5">Adhesin</fullName>
    </recommendedName>
</protein>
<dbReference type="Pfam" id="PF05658">
    <property type="entry name" value="YadA_head"/>
    <property type="match status" value="6"/>
</dbReference>